<sequence>MSSRSTSPDPITLPSSPLAAHSARASSAIPLAPRSPNKFSSPSKSFVLDAGGGGATGKAGEGGSPLKQPARRRRRATPAKVRPEETVGEEIEVRRPARKRKGTPIRRHGAREKVARQDDEDDEEQEGEEDLFGTTTPPFADLHRSRQQRSQVPPSQAVAAPRSQPSPQHLQVPSSSSRPTSRTSAKSKDKRRSSLQPYHFRDKDGTLRTARLSQAREELDTALQDALGYSDEIFSPSADHHYQHSHHSEAERRDDDDEDEAEPDPQPDENTVSINEDFTMVSVETLQSMKTGGGGGEGETSLVSHHRHSRSVHPGEKSGLSVSYLPSSPPKEDFPVANGHADGGAGGGEGQGTEMEGAVLVGEMDGYTSTATREQRREEGGEEVSESEGAEEGAADNGVQEEVGGYDVMSWKPTGPAKRVDSHNHLIHQAEPEQKDGGIEHSLSEVESGEDDGDAYSVHHEEGADDVEEEEEEQDSSAQLGAQQSPPQDRSPSTNNNDNNDDIQADDDDIWYEEASRSLEQDVEAEEGEGKESFSKTFSRRQYNPNRSQPPTDNSETRRDTGPNNMQDLFANQPNKPPRAKIPRTWRRSSGMDFLYSDSPARESEAGRRDTENGHEDEEEGDFTYPDAAATGIHFDDDEGDEGRAAEIKAFPGRRRARPNAAPKQPFPSHSNNTTAVDDTGVYWRNPNLLHPRQATHSQAQESEQDSSSLLPAAEKPARKFPGRRRPRPRDGMMVKKAMDLSELLGMGGEKDGESSVEEGPKAQGGEESVDESYESKASDQRQLLGEMSARREKVGGGSGLREVVSHGQESSGDFTPEEEEDATYATDGRFAGEESTFRSYEEFLNRDSPTKVQVKFGDSLNSSLLAPKKEYSSLFAQGARQLQTQPTSQPRPVGLSTERQQPQSTKQPMRTQPKGPSPTLTDPAPGILDRLTTNFWSALIRPTGPTEVLPETSRQTSTSATTAPNPPPTQNNKKPPPQPSQPPPSYPTTLRTRLRSRYGVLSASHPWTLAHMRTLHRMLNSATSGKSDSVIPGPTSSIHRTSQSFSNTTTTSTSSASASTVSLSPYLTSLISHEQTSFSGNHSAVSLAAAAPHLRHGFSKALPVSNSSTCSGITYINRGLVAYGTVAADARDKFGDTLGGFGSAAAPDVSSFTLTQNGTIKGTLFATPDRGWNTEGSIDYQARVHQFQLSFNPTFDSIANATENLALNYEDTTLLFKGDQPTTGLDADYTIPASNDFPVLPAGKTSGNGTVPTLDQEGLVLLRDGSYWISDEYGPYIYHFTREGQMTVAIRPPQSLV</sequence>
<feature type="domain" description="Phytase-like" evidence="2">
    <location>
        <begin position="1163"/>
        <end position="1296"/>
    </location>
</feature>
<feature type="compositionally biased region" description="Basic and acidic residues" evidence="1">
    <location>
        <begin position="600"/>
        <end position="614"/>
    </location>
</feature>
<feature type="compositionally biased region" description="Acidic residues" evidence="1">
    <location>
        <begin position="463"/>
        <end position="475"/>
    </location>
</feature>
<feature type="region of interest" description="Disordered" evidence="1">
    <location>
        <begin position="230"/>
        <end position="834"/>
    </location>
</feature>
<dbReference type="PANTHER" id="PTHR37957">
    <property type="entry name" value="BLR7070 PROTEIN"/>
    <property type="match status" value="1"/>
</dbReference>
<feature type="compositionally biased region" description="Polar residues" evidence="1">
    <location>
        <begin position="270"/>
        <end position="290"/>
    </location>
</feature>
<feature type="region of interest" description="Disordered" evidence="1">
    <location>
        <begin position="1"/>
        <end position="213"/>
    </location>
</feature>
<feature type="compositionally biased region" description="Polar residues" evidence="1">
    <location>
        <begin position="163"/>
        <end position="172"/>
    </location>
</feature>
<feature type="compositionally biased region" description="Basic residues" evidence="1">
    <location>
        <begin position="96"/>
        <end position="110"/>
    </location>
</feature>
<organism evidence="3 4">
    <name type="scientific">Hortaea werneckii</name>
    <name type="common">Black yeast</name>
    <name type="synonym">Cladosporium werneckii</name>
    <dbReference type="NCBI Taxonomy" id="91943"/>
    <lineage>
        <taxon>Eukaryota</taxon>
        <taxon>Fungi</taxon>
        <taxon>Dikarya</taxon>
        <taxon>Ascomycota</taxon>
        <taxon>Pezizomycotina</taxon>
        <taxon>Dothideomycetes</taxon>
        <taxon>Dothideomycetidae</taxon>
        <taxon>Mycosphaerellales</taxon>
        <taxon>Teratosphaeriaceae</taxon>
        <taxon>Hortaea</taxon>
    </lineage>
</organism>
<dbReference type="Proteomes" id="UP000269276">
    <property type="component" value="Unassembled WGS sequence"/>
</dbReference>
<feature type="compositionally biased region" description="Pro residues" evidence="1">
    <location>
        <begin position="965"/>
        <end position="987"/>
    </location>
</feature>
<feature type="compositionally biased region" description="Polar residues" evidence="1">
    <location>
        <begin position="898"/>
        <end position="911"/>
    </location>
</feature>
<evidence type="ECO:0000256" key="1">
    <source>
        <dbReference type="SAM" id="MobiDB-lite"/>
    </source>
</evidence>
<feature type="compositionally biased region" description="Polar residues" evidence="1">
    <location>
        <begin position="881"/>
        <end position="891"/>
    </location>
</feature>
<dbReference type="EMBL" id="QWIP01001139">
    <property type="protein sequence ID" value="RMY49124.1"/>
    <property type="molecule type" value="Genomic_DNA"/>
</dbReference>
<feature type="compositionally biased region" description="Basic and acidic residues" evidence="1">
    <location>
        <begin position="729"/>
        <end position="740"/>
    </location>
</feature>
<feature type="compositionally biased region" description="Polar residues" evidence="1">
    <location>
        <begin position="535"/>
        <end position="554"/>
    </location>
</feature>
<feature type="compositionally biased region" description="Low complexity" evidence="1">
    <location>
        <begin position="698"/>
        <end position="709"/>
    </location>
</feature>
<feature type="compositionally biased region" description="Polar residues" evidence="1">
    <location>
        <begin position="480"/>
        <end position="494"/>
    </location>
</feature>
<feature type="compositionally biased region" description="Acidic residues" evidence="1">
    <location>
        <begin position="254"/>
        <end position="267"/>
    </location>
</feature>
<feature type="compositionally biased region" description="Gly residues" evidence="1">
    <location>
        <begin position="50"/>
        <end position="63"/>
    </location>
</feature>
<feature type="compositionally biased region" description="Low complexity" evidence="1">
    <location>
        <begin position="1042"/>
        <end position="1059"/>
    </location>
</feature>
<feature type="compositionally biased region" description="Polar residues" evidence="1">
    <location>
        <begin position="1"/>
        <end position="15"/>
    </location>
</feature>
<feature type="compositionally biased region" description="Polar residues" evidence="1">
    <location>
        <begin position="562"/>
        <end position="574"/>
    </location>
</feature>
<gene>
    <name evidence="3" type="ORF">D0863_15223</name>
</gene>
<dbReference type="PANTHER" id="PTHR37957:SF1">
    <property type="entry name" value="PHYTASE-LIKE DOMAIN-CONTAINING PROTEIN"/>
    <property type="match status" value="1"/>
</dbReference>
<dbReference type="Pfam" id="PF13449">
    <property type="entry name" value="Phytase-like"/>
    <property type="match status" value="1"/>
</dbReference>
<feature type="region of interest" description="Disordered" evidence="1">
    <location>
        <begin position="877"/>
        <end position="929"/>
    </location>
</feature>
<proteinExistence type="predicted"/>
<accession>A0A3M7CAX8</accession>
<feature type="compositionally biased region" description="Polar residues" evidence="1">
    <location>
        <begin position="668"/>
        <end position="677"/>
    </location>
</feature>
<dbReference type="InterPro" id="IPR027372">
    <property type="entry name" value="Phytase-like_dom"/>
</dbReference>
<feature type="compositionally biased region" description="Gly residues" evidence="1">
    <location>
        <begin position="341"/>
        <end position="351"/>
    </location>
</feature>
<evidence type="ECO:0000313" key="4">
    <source>
        <dbReference type="Proteomes" id="UP000269276"/>
    </source>
</evidence>
<feature type="compositionally biased region" description="Basic and acidic residues" evidence="1">
    <location>
        <begin position="81"/>
        <end position="95"/>
    </location>
</feature>
<feature type="compositionally biased region" description="Low complexity" evidence="1">
    <location>
        <begin position="35"/>
        <end position="46"/>
    </location>
</feature>
<feature type="compositionally biased region" description="Basic residues" evidence="1">
    <location>
        <begin position="719"/>
        <end position="728"/>
    </location>
</feature>
<name>A0A3M7CAX8_HORWE</name>
<feature type="region of interest" description="Disordered" evidence="1">
    <location>
        <begin position="943"/>
        <end position="991"/>
    </location>
</feature>
<evidence type="ECO:0000313" key="3">
    <source>
        <dbReference type="EMBL" id="RMY49124.1"/>
    </source>
</evidence>
<reference evidence="3 4" key="1">
    <citation type="journal article" date="2018" name="BMC Genomics">
        <title>Genomic evidence for intraspecific hybridization in a clonal and extremely halotolerant yeast.</title>
        <authorList>
            <person name="Gostincar C."/>
            <person name="Stajich J.E."/>
            <person name="Zupancic J."/>
            <person name="Zalar P."/>
            <person name="Gunde-Cimerman N."/>
        </authorList>
    </citation>
    <scope>NUCLEOTIDE SEQUENCE [LARGE SCALE GENOMIC DNA]</scope>
    <source>
        <strain evidence="3 4">EXF-2682</strain>
    </source>
</reference>
<dbReference type="OrthoDB" id="3946221at2759"/>
<feature type="region of interest" description="Disordered" evidence="1">
    <location>
        <begin position="1024"/>
        <end position="1059"/>
    </location>
</feature>
<feature type="compositionally biased region" description="Basic and acidic residues" evidence="1">
    <location>
        <begin position="418"/>
        <end position="444"/>
    </location>
</feature>
<feature type="non-terminal residue" evidence="3">
    <location>
        <position position="1298"/>
    </location>
</feature>
<feature type="compositionally biased region" description="Basic and acidic residues" evidence="1">
    <location>
        <begin position="238"/>
        <end position="253"/>
    </location>
</feature>
<feature type="compositionally biased region" description="Low complexity" evidence="1">
    <location>
        <begin position="173"/>
        <end position="184"/>
    </location>
</feature>
<evidence type="ECO:0000259" key="2">
    <source>
        <dbReference type="Pfam" id="PF13449"/>
    </source>
</evidence>
<feature type="compositionally biased region" description="Acidic residues" evidence="1">
    <location>
        <begin position="380"/>
        <end position="394"/>
    </location>
</feature>
<protein>
    <recommendedName>
        <fullName evidence="2">Phytase-like domain-containing protein</fullName>
    </recommendedName>
</protein>
<feature type="compositionally biased region" description="Acidic residues" evidence="1">
    <location>
        <begin position="118"/>
        <end position="131"/>
    </location>
</feature>
<comment type="caution">
    <text evidence="3">The sequence shown here is derived from an EMBL/GenBank/DDBJ whole genome shotgun (WGS) entry which is preliminary data.</text>
</comment>
<feature type="compositionally biased region" description="Basic residues" evidence="1">
    <location>
        <begin position="578"/>
        <end position="587"/>
    </location>
</feature>
<feature type="compositionally biased region" description="Acidic residues" evidence="1">
    <location>
        <begin position="499"/>
        <end position="512"/>
    </location>
</feature>